<evidence type="ECO:0000256" key="1">
    <source>
        <dbReference type="SAM" id="MobiDB-lite"/>
    </source>
</evidence>
<accession>A0A067PVF0</accession>
<dbReference type="HOGENOM" id="CLU_1825568_0_0_1"/>
<dbReference type="AlphaFoldDB" id="A0A067PVF0"/>
<dbReference type="Proteomes" id="UP000027265">
    <property type="component" value="Unassembled WGS sequence"/>
</dbReference>
<reference evidence="3" key="1">
    <citation type="journal article" date="2014" name="Proc. Natl. Acad. Sci. U.S.A.">
        <title>Extensive sampling of basidiomycete genomes demonstrates inadequacy of the white-rot/brown-rot paradigm for wood decay fungi.</title>
        <authorList>
            <person name="Riley R."/>
            <person name="Salamov A.A."/>
            <person name="Brown D.W."/>
            <person name="Nagy L.G."/>
            <person name="Floudas D."/>
            <person name="Held B.W."/>
            <person name="Levasseur A."/>
            <person name="Lombard V."/>
            <person name="Morin E."/>
            <person name="Otillar R."/>
            <person name="Lindquist E.A."/>
            <person name="Sun H."/>
            <person name="LaButti K.M."/>
            <person name="Schmutz J."/>
            <person name="Jabbour D."/>
            <person name="Luo H."/>
            <person name="Baker S.E."/>
            <person name="Pisabarro A.G."/>
            <person name="Walton J.D."/>
            <person name="Blanchette R.A."/>
            <person name="Henrissat B."/>
            <person name="Martin F."/>
            <person name="Cullen D."/>
            <person name="Hibbett D.S."/>
            <person name="Grigoriev I.V."/>
        </authorList>
    </citation>
    <scope>NUCLEOTIDE SEQUENCE [LARGE SCALE GENOMIC DNA]</scope>
    <source>
        <strain evidence="3">MUCL 33604</strain>
    </source>
</reference>
<feature type="compositionally biased region" description="Polar residues" evidence="1">
    <location>
        <begin position="66"/>
        <end position="81"/>
    </location>
</feature>
<dbReference type="EMBL" id="KL197726">
    <property type="protein sequence ID" value="KDQ55257.1"/>
    <property type="molecule type" value="Genomic_DNA"/>
</dbReference>
<keyword evidence="3" id="KW-1185">Reference proteome</keyword>
<proteinExistence type="predicted"/>
<evidence type="ECO:0000313" key="2">
    <source>
        <dbReference type="EMBL" id="KDQ55257.1"/>
    </source>
</evidence>
<feature type="region of interest" description="Disordered" evidence="1">
    <location>
        <begin position="66"/>
        <end position="121"/>
    </location>
</feature>
<dbReference type="InParanoid" id="A0A067PVF0"/>
<organism evidence="2 3">
    <name type="scientific">Jaapia argillacea MUCL 33604</name>
    <dbReference type="NCBI Taxonomy" id="933084"/>
    <lineage>
        <taxon>Eukaryota</taxon>
        <taxon>Fungi</taxon>
        <taxon>Dikarya</taxon>
        <taxon>Basidiomycota</taxon>
        <taxon>Agaricomycotina</taxon>
        <taxon>Agaricomycetes</taxon>
        <taxon>Agaricomycetidae</taxon>
        <taxon>Jaapiales</taxon>
        <taxon>Jaapiaceae</taxon>
        <taxon>Jaapia</taxon>
    </lineage>
</organism>
<gene>
    <name evidence="2" type="ORF">JAAARDRAFT_345967</name>
</gene>
<protein>
    <submittedName>
        <fullName evidence="2">Uncharacterized protein</fullName>
    </submittedName>
</protein>
<name>A0A067PVF0_9AGAM</name>
<evidence type="ECO:0000313" key="3">
    <source>
        <dbReference type="Proteomes" id="UP000027265"/>
    </source>
</evidence>
<sequence>MHLVVIPDTTYVPFHVHQPLRNHRPTTRLARENVRVQPSPPHSSAYLFLERSSTVVRRSCLASKSISIHSPNSPFSPTQPHRQSEKEPLDPELYQPTSLPRQCPSPSFHRTIPIPPTQNPICAHHDKYLRITPEYQSGTSK</sequence>